<feature type="transmembrane region" description="Helical" evidence="1">
    <location>
        <begin position="78"/>
        <end position="101"/>
    </location>
</feature>
<comment type="caution">
    <text evidence="3">The sequence shown here is derived from an EMBL/GenBank/DDBJ whole genome shotgun (WGS) entry which is preliminary data.</text>
</comment>
<accession>A0A844HFG6</accession>
<feature type="transmembrane region" description="Helical" evidence="1">
    <location>
        <begin position="38"/>
        <end position="58"/>
    </location>
</feature>
<proteinExistence type="predicted"/>
<evidence type="ECO:0000313" key="3">
    <source>
        <dbReference type="EMBL" id="MTH58306.1"/>
    </source>
</evidence>
<dbReference type="OrthoDB" id="1631120at2"/>
<protein>
    <submittedName>
        <fullName evidence="3">PACE efflux transporter</fullName>
    </submittedName>
</protein>
<keyword evidence="1" id="KW-1133">Transmembrane helix</keyword>
<keyword evidence="4" id="KW-1185">Reference proteome</keyword>
<feature type="transmembrane region" description="Helical" evidence="1">
    <location>
        <begin position="12"/>
        <end position="32"/>
    </location>
</feature>
<dbReference type="InterPro" id="IPR007896">
    <property type="entry name" value="BTP_bacteria"/>
</dbReference>
<feature type="domain" description="Chlorhexidine efflux transporter" evidence="2">
    <location>
        <begin position="2"/>
        <end position="65"/>
    </location>
</feature>
<dbReference type="Proteomes" id="UP000449846">
    <property type="component" value="Unassembled WGS sequence"/>
</dbReference>
<gene>
    <name evidence="3" type="ORF">GL300_03680</name>
</gene>
<keyword evidence="1" id="KW-0472">Membrane</keyword>
<dbReference type="InterPro" id="IPR058208">
    <property type="entry name" value="PACE"/>
</dbReference>
<name>A0A844HFG6_9RHOB</name>
<dbReference type="EMBL" id="WMIG01000001">
    <property type="protein sequence ID" value="MTH58306.1"/>
    <property type="molecule type" value="Genomic_DNA"/>
</dbReference>
<dbReference type="Pfam" id="PF05232">
    <property type="entry name" value="BTP"/>
    <property type="match status" value="2"/>
</dbReference>
<keyword evidence="1" id="KW-0812">Transmembrane</keyword>
<reference evidence="3 4" key="1">
    <citation type="submission" date="2019-11" db="EMBL/GenBank/DDBJ databases">
        <authorList>
            <person name="Dong K."/>
        </authorList>
    </citation>
    <scope>NUCLEOTIDE SEQUENCE [LARGE SCALE GENOMIC DNA]</scope>
    <source>
        <strain evidence="3 4">NBRC 112902</strain>
    </source>
</reference>
<organism evidence="3 4">
    <name type="scientific">Paracoccus litorisediminis</name>
    <dbReference type="NCBI Taxonomy" id="2006130"/>
    <lineage>
        <taxon>Bacteria</taxon>
        <taxon>Pseudomonadati</taxon>
        <taxon>Pseudomonadota</taxon>
        <taxon>Alphaproteobacteria</taxon>
        <taxon>Rhodobacterales</taxon>
        <taxon>Paracoccaceae</taxon>
        <taxon>Paracoccus</taxon>
    </lineage>
</organism>
<dbReference type="NCBIfam" id="NF033664">
    <property type="entry name" value="PACE_transport"/>
    <property type="match status" value="1"/>
</dbReference>
<sequence>MRKVGDRIRHALSFEILGLLIATPLGALLFHMPVHEMGVVALVGATIATTWNFIYNYVFDVILQRFTGTTLKSGVVRIFHAVLFEAGLLLMLLPFVMWYLGVTFWQALVMDISFAVFYMVYAFVFNWAYDRIFPLPEWQTASSSQRL</sequence>
<evidence type="ECO:0000259" key="2">
    <source>
        <dbReference type="Pfam" id="PF05232"/>
    </source>
</evidence>
<dbReference type="RefSeq" id="WP_155038192.1">
    <property type="nucleotide sequence ID" value="NZ_JBHGCD010000001.1"/>
</dbReference>
<feature type="domain" description="Chlorhexidine efflux transporter" evidence="2">
    <location>
        <begin position="75"/>
        <end position="134"/>
    </location>
</feature>
<dbReference type="AlphaFoldDB" id="A0A844HFG6"/>
<evidence type="ECO:0000313" key="4">
    <source>
        <dbReference type="Proteomes" id="UP000449846"/>
    </source>
</evidence>
<evidence type="ECO:0000256" key="1">
    <source>
        <dbReference type="SAM" id="Phobius"/>
    </source>
</evidence>
<feature type="transmembrane region" description="Helical" evidence="1">
    <location>
        <begin position="107"/>
        <end position="129"/>
    </location>
</feature>